<feature type="domain" description="SnoaL-like" evidence="1">
    <location>
        <begin position="14"/>
        <end position="110"/>
    </location>
</feature>
<gene>
    <name evidence="2" type="ORF">HD599_002976</name>
</gene>
<evidence type="ECO:0000259" key="1">
    <source>
        <dbReference type="Pfam" id="PF12680"/>
    </source>
</evidence>
<sequence>MPSPLELLASNLHDVFGNRDAAARRRAIETIYTDDVVFTDPEESVTGWDAVEAKAAALLDGAPAEFEFADDGIAYTGADAGALAWTFGPSGSPVARGIDLITVRDGRIAELRTLLHE</sequence>
<keyword evidence="2" id="KW-0413">Isomerase</keyword>
<dbReference type="AlphaFoldDB" id="A0A841ASQ7"/>
<dbReference type="RefSeq" id="WP_184238992.1">
    <property type="nucleotide sequence ID" value="NZ_JACHMJ010000001.1"/>
</dbReference>
<evidence type="ECO:0000313" key="3">
    <source>
        <dbReference type="Proteomes" id="UP000536685"/>
    </source>
</evidence>
<evidence type="ECO:0000313" key="2">
    <source>
        <dbReference type="EMBL" id="MBB5844653.1"/>
    </source>
</evidence>
<reference evidence="2 3" key="1">
    <citation type="submission" date="2020-08" db="EMBL/GenBank/DDBJ databases">
        <title>Sequencing the genomes of 1000 actinobacteria strains.</title>
        <authorList>
            <person name="Klenk H.-P."/>
        </authorList>
    </citation>
    <scope>NUCLEOTIDE SEQUENCE [LARGE SCALE GENOMIC DNA]</scope>
    <source>
        <strain evidence="2 3">DSM 105784</strain>
    </source>
</reference>
<name>A0A841ASQ7_9MICO</name>
<dbReference type="GO" id="GO:0016853">
    <property type="term" value="F:isomerase activity"/>
    <property type="evidence" value="ECO:0007669"/>
    <property type="project" value="UniProtKB-KW"/>
</dbReference>
<dbReference type="EMBL" id="JACHMJ010000001">
    <property type="protein sequence ID" value="MBB5844653.1"/>
    <property type="molecule type" value="Genomic_DNA"/>
</dbReference>
<dbReference type="Pfam" id="PF12680">
    <property type="entry name" value="SnoaL_2"/>
    <property type="match status" value="1"/>
</dbReference>
<keyword evidence="3" id="KW-1185">Reference proteome</keyword>
<dbReference type="InterPro" id="IPR037401">
    <property type="entry name" value="SnoaL-like"/>
</dbReference>
<proteinExistence type="predicted"/>
<dbReference type="Proteomes" id="UP000536685">
    <property type="component" value="Unassembled WGS sequence"/>
</dbReference>
<accession>A0A841ASQ7</accession>
<protein>
    <submittedName>
        <fullName evidence="2">Ketosteroid isomerase-like protein</fullName>
    </submittedName>
</protein>
<organism evidence="2 3">
    <name type="scientific">Conyzicola lurida</name>
    <dbReference type="NCBI Taxonomy" id="1172621"/>
    <lineage>
        <taxon>Bacteria</taxon>
        <taxon>Bacillati</taxon>
        <taxon>Actinomycetota</taxon>
        <taxon>Actinomycetes</taxon>
        <taxon>Micrococcales</taxon>
        <taxon>Microbacteriaceae</taxon>
        <taxon>Conyzicola</taxon>
    </lineage>
</organism>
<comment type="caution">
    <text evidence="2">The sequence shown here is derived from an EMBL/GenBank/DDBJ whole genome shotgun (WGS) entry which is preliminary data.</text>
</comment>
<dbReference type="InterPro" id="IPR032710">
    <property type="entry name" value="NTF2-like_dom_sf"/>
</dbReference>
<dbReference type="Gene3D" id="3.10.450.50">
    <property type="match status" value="1"/>
</dbReference>
<dbReference type="SUPFAM" id="SSF54427">
    <property type="entry name" value="NTF2-like"/>
    <property type="match status" value="1"/>
</dbReference>